<dbReference type="Pfam" id="PF00109">
    <property type="entry name" value="ketoacyl-synt"/>
    <property type="match status" value="1"/>
</dbReference>
<dbReference type="PROSITE" id="PS52004">
    <property type="entry name" value="KS3_2"/>
    <property type="match status" value="1"/>
</dbReference>
<dbReference type="InterPro" id="IPR014043">
    <property type="entry name" value="Acyl_transferase_dom"/>
</dbReference>
<dbReference type="Pfam" id="PF00698">
    <property type="entry name" value="Acyl_transf_1"/>
    <property type="match status" value="1"/>
</dbReference>
<dbReference type="InterPro" id="IPR018201">
    <property type="entry name" value="Ketoacyl_synth_AS"/>
</dbReference>
<dbReference type="InterPro" id="IPR006162">
    <property type="entry name" value="Ppantetheine_attach_site"/>
</dbReference>
<dbReference type="PANTHER" id="PTHR43775">
    <property type="entry name" value="FATTY ACID SYNTHASE"/>
    <property type="match status" value="1"/>
</dbReference>
<feature type="region of interest" description="C-terminal hotdog fold" evidence="9">
    <location>
        <begin position="1058"/>
        <end position="1191"/>
    </location>
</feature>
<evidence type="ECO:0000259" key="13">
    <source>
        <dbReference type="PROSITE" id="PS52019"/>
    </source>
</evidence>
<keyword evidence="3" id="KW-0596">Phosphopantetheine</keyword>
<dbReference type="FunFam" id="3.40.366.10:FF:000002">
    <property type="entry name" value="Probable polyketide synthase 2"/>
    <property type="match status" value="1"/>
</dbReference>
<proteinExistence type="predicted"/>
<dbReference type="InterPro" id="IPR036291">
    <property type="entry name" value="NAD(P)-bd_dom_sf"/>
</dbReference>
<dbReference type="InterPro" id="IPR015083">
    <property type="entry name" value="NorB/c/GfsB-D-like_docking"/>
</dbReference>
<dbReference type="SMART" id="SM00825">
    <property type="entry name" value="PKS_KS"/>
    <property type="match status" value="1"/>
</dbReference>
<feature type="coiled-coil region" evidence="10">
    <location>
        <begin position="4"/>
        <end position="31"/>
    </location>
</feature>
<dbReference type="PANTHER" id="PTHR43775:SF51">
    <property type="entry name" value="INACTIVE PHENOLPHTHIOCEROL SYNTHESIS POLYKETIDE SYNTHASE TYPE I PKS1-RELATED"/>
    <property type="match status" value="1"/>
</dbReference>
<dbReference type="CDD" id="cd08956">
    <property type="entry name" value="KR_3_FAS_SDR_x"/>
    <property type="match status" value="1"/>
</dbReference>
<dbReference type="GO" id="GO:0031177">
    <property type="term" value="F:phosphopantetheine binding"/>
    <property type="evidence" value="ECO:0007669"/>
    <property type="project" value="InterPro"/>
</dbReference>
<feature type="domain" description="Carrier" evidence="11">
    <location>
        <begin position="1633"/>
        <end position="1708"/>
    </location>
</feature>
<keyword evidence="6" id="KW-0045">Antibiotic biosynthesis</keyword>
<dbReference type="Gene3D" id="3.10.129.110">
    <property type="entry name" value="Polyketide synthase dehydratase"/>
    <property type="match status" value="1"/>
</dbReference>
<dbReference type="SMART" id="SM00822">
    <property type="entry name" value="PKS_KR"/>
    <property type="match status" value="1"/>
</dbReference>
<dbReference type="EMBL" id="BMNK01000008">
    <property type="protein sequence ID" value="GGP10331.1"/>
    <property type="molecule type" value="Genomic_DNA"/>
</dbReference>
<dbReference type="Proteomes" id="UP000660745">
    <property type="component" value="Unassembled WGS sequence"/>
</dbReference>
<evidence type="ECO:0000256" key="4">
    <source>
        <dbReference type="ARBA" id="ARBA00022553"/>
    </source>
</evidence>
<evidence type="ECO:0000313" key="14">
    <source>
        <dbReference type="EMBL" id="GGP10331.1"/>
    </source>
</evidence>
<dbReference type="GO" id="GO:0004315">
    <property type="term" value="F:3-oxoacyl-[acyl-carrier-protein] synthase activity"/>
    <property type="evidence" value="ECO:0007669"/>
    <property type="project" value="InterPro"/>
</dbReference>
<dbReference type="InterPro" id="IPR050091">
    <property type="entry name" value="PKS_NRPS_Biosynth_Enz"/>
</dbReference>
<dbReference type="Gene3D" id="3.40.50.720">
    <property type="entry name" value="NAD(P)-binding Rossmann-like Domain"/>
    <property type="match status" value="1"/>
</dbReference>
<keyword evidence="10" id="KW-0175">Coiled coil</keyword>
<dbReference type="Pfam" id="PF14765">
    <property type="entry name" value="PS-DH"/>
    <property type="match status" value="1"/>
</dbReference>
<feature type="region of interest" description="N-terminal hotdog fold" evidence="9">
    <location>
        <begin position="922"/>
        <end position="1044"/>
    </location>
</feature>
<evidence type="ECO:0000256" key="6">
    <source>
        <dbReference type="ARBA" id="ARBA00023194"/>
    </source>
</evidence>
<dbReference type="GO" id="GO:0033068">
    <property type="term" value="P:macrolide biosynthetic process"/>
    <property type="evidence" value="ECO:0007669"/>
    <property type="project" value="UniProtKB-ARBA"/>
</dbReference>
<name>A0A918A7B7_9ACTN</name>
<dbReference type="PROSITE" id="PS50075">
    <property type="entry name" value="CARRIER"/>
    <property type="match status" value="1"/>
</dbReference>
<dbReference type="Pfam" id="PF16197">
    <property type="entry name" value="KAsynt_C_assoc"/>
    <property type="match status" value="1"/>
</dbReference>
<sequence>METEQKLRDYLRRATVELAEARQRLSEDQGRRHEPIAIVGMACRYPGGVGSPEELWDLVVSGGDAIGEFPVDRGWDLEGLFDPDPEAVGKSYTRHGGFVHEAGEFDAAFFGMSPRSALATDPQHRLFLESCWEALERAGIDPVTLRGSRTGVYAGSMYEHYSTRFLDKAPDSVEGTLFTSSAASVLAGRVSYTFGFEGPSMAVDTACSSSLVALHLAVQGLRRGECSLALAGGVSVMASPVPFVEFSRQRALAPDGRCKSFSSTADGAAWAEGVGVLALERLSDARRNGRRILAVIRGSAVNQDGASNGMTAPSGPAQERVIQQALDDAMLDMRDVDVVEAHGTGTTLGDPIEAQALLATYGRVRSQDSPVWLGSLKSNIGHTQAAAGVAGVIKMVMALEHRTLPPTLHVKEPTPHVDWSAGGVRVLTEAVQLPGDRPLRAGVSSFGVSGTNAHVIVEGTPEPERVAQAAGEPLVWPVSAKSAESLRAQAARLLAYAQDIAADELAGAGRVLARRARFEHRAVVVAQDRDELLAGLAALAEGSPHAAVASGVTYAEARPVFVFPGQGSQWDGMAVELLDTDETFRAALLRCDEALRPYTGWSVVDVLRGAPGARPLDGTDVIQPVLFAVMVALAELWRSLGVRPSAVVGHSQGEIAAACVAGALSLPDAAKIVALRSRALIQLRGSGGMLAVALPAARVQERIEPWADRLWVAVHSSPAGSVVAGEVAALEEFAAACGDTVRVRRIAVDYASHTPHVEALRDELLTVLADVRPRATDIGFCSSLAGELIDPAKLTTQYWYDNLRNPVRFQQAVTAFTGTPLFVEVSPHPVLGTDTEASCDAAGVPAGSCHTLRRGAGDRRRFLTALAHAWVLGAPVTWSDALRPATHPRREPPTYAFSRRRFWLVGGESGRLPGAGVGGSRHPMLDAVIPMAGDGYVLTGRISLRGMPWLTGHAVAGRVLLPGAAFADLALEAGTQAGCARLDELVIEAPLFLPEQGAVTVQVTVDPPDAGRRQIAVHSRAEDDEDDGWTRHASGVLGDSAAGGGVWEWAGVWPPVDAVVVELEGGYERLAESGYSYGPAFQGLRALWRRGEELFAEVVAPDGLDVTGFGVHPALLDASFHPLVLAAGDDELRLPFAFGDVRLHAPEISTLRVRLTTTGEDSVIEAADVTGTPVLSIGSLRARPADVHPSTRTGLPPHGMEWVEAPSGSASGSGSGSGFGSGSGDPVVVWCVSELVDVPAAVRELTSRVLAAVQDEGLAGSRLVFATRPGDLAGAAVWGLVRSAQSEQPGRFVLAEVPEGFTDWASVLASGESQVRVVDGRVLAPRLARRALPTPTASQPSVSPGVPVSAFPSVPGGDGAVLVTGGTGGLGALVARRLVERHGVRDLVLVSRRGPGAVGVSGLVADLEETGARVRVLACDVTDRNALAEVVASVGPLAGVVHAAGVLDDGVVGSLTPERVDVVLRPKADAAWFLHELTSGMALRFFVLFSSLAGVVGNAGQGNYAAANAFLDGLAVHRREAGLPAVSVAWGLWDVESGMTGGLDVARLSRAGVAPLRVEEGLGLFDGVLDGDAEPVVIGARWDAAGLRTRAEGGDLPGVLRGLVRLPRRTQGKGAATGLVARLAELSRDEALRSLTDSVRDHVAAVLAHGDPDQVDVDQAFNQLGFDSLTAVELRNRLNADTGLRLPATLVFDHPTVHLLSAYLAEVLVPAPPTAEETLRTALERVDDLLASANGEARSMRDRLTAILQGALTKLGGAVQNDVGGVMEKIDSASDEEIFALIDNDL</sequence>
<dbReference type="GO" id="GO:0006633">
    <property type="term" value="P:fatty acid biosynthetic process"/>
    <property type="evidence" value="ECO:0007669"/>
    <property type="project" value="InterPro"/>
</dbReference>
<dbReference type="Gene3D" id="1.10.1200.10">
    <property type="entry name" value="ACP-like"/>
    <property type="match status" value="1"/>
</dbReference>
<dbReference type="InterPro" id="IPR049900">
    <property type="entry name" value="PKS_mFAS_DH"/>
</dbReference>
<dbReference type="SUPFAM" id="SSF52151">
    <property type="entry name" value="FabD/lysophospholipase-like"/>
    <property type="match status" value="1"/>
</dbReference>
<dbReference type="SMART" id="SM00823">
    <property type="entry name" value="PKS_PP"/>
    <property type="match status" value="1"/>
</dbReference>
<reference evidence="14" key="2">
    <citation type="submission" date="2020-09" db="EMBL/GenBank/DDBJ databases">
        <authorList>
            <person name="Sun Q."/>
            <person name="Zhou Y."/>
        </authorList>
    </citation>
    <scope>NUCLEOTIDE SEQUENCE</scope>
    <source>
        <strain evidence="14">CGMCC 4.7430</strain>
    </source>
</reference>
<evidence type="ECO:0000259" key="12">
    <source>
        <dbReference type="PROSITE" id="PS52004"/>
    </source>
</evidence>
<dbReference type="InterPro" id="IPR001227">
    <property type="entry name" value="Ac_transferase_dom_sf"/>
</dbReference>
<dbReference type="GO" id="GO:0004312">
    <property type="term" value="F:fatty acid synthase activity"/>
    <property type="evidence" value="ECO:0007669"/>
    <property type="project" value="TreeGrafter"/>
</dbReference>
<feature type="active site" description="Proton donor; for dehydratase activity" evidence="9">
    <location>
        <position position="1117"/>
    </location>
</feature>
<dbReference type="Pfam" id="PF02801">
    <property type="entry name" value="Ketoacyl-synt_C"/>
    <property type="match status" value="1"/>
</dbReference>
<dbReference type="InterPro" id="IPR036736">
    <property type="entry name" value="ACP-like_sf"/>
</dbReference>
<evidence type="ECO:0000256" key="9">
    <source>
        <dbReference type="PROSITE-ProRule" id="PRU01363"/>
    </source>
</evidence>
<dbReference type="SUPFAM" id="SSF47336">
    <property type="entry name" value="ACP-like"/>
    <property type="match status" value="1"/>
</dbReference>
<dbReference type="InterPro" id="IPR009081">
    <property type="entry name" value="PP-bd_ACP"/>
</dbReference>
<keyword evidence="4" id="KW-0597">Phosphoprotein</keyword>
<evidence type="ECO:0000259" key="11">
    <source>
        <dbReference type="PROSITE" id="PS50075"/>
    </source>
</evidence>
<dbReference type="InterPro" id="IPR014031">
    <property type="entry name" value="Ketoacyl_synth_C"/>
</dbReference>
<keyword evidence="7" id="KW-0511">Multifunctional enzyme</keyword>
<dbReference type="Pfam" id="PF21089">
    <property type="entry name" value="PKS_DH_N"/>
    <property type="match status" value="1"/>
</dbReference>
<dbReference type="RefSeq" id="WP_189141077.1">
    <property type="nucleotide sequence ID" value="NZ_JAIWLT010000009.1"/>
</dbReference>
<dbReference type="Gene3D" id="3.30.70.3290">
    <property type="match status" value="1"/>
</dbReference>
<dbReference type="SMART" id="SM01294">
    <property type="entry name" value="PKS_PP_betabranch"/>
    <property type="match status" value="1"/>
</dbReference>
<dbReference type="InterPro" id="IPR016035">
    <property type="entry name" value="Acyl_Trfase/lysoPLipase"/>
</dbReference>
<dbReference type="SUPFAM" id="SSF51735">
    <property type="entry name" value="NAD(P)-binding Rossmann-fold domains"/>
    <property type="match status" value="2"/>
</dbReference>
<dbReference type="InterPro" id="IPR013968">
    <property type="entry name" value="PKS_KR"/>
</dbReference>
<dbReference type="InterPro" id="IPR057326">
    <property type="entry name" value="KR_dom"/>
</dbReference>
<evidence type="ECO:0000256" key="8">
    <source>
        <dbReference type="ARBA" id="ARBA00023315"/>
    </source>
</evidence>
<dbReference type="InterPro" id="IPR042104">
    <property type="entry name" value="PKS_dehydratase_sf"/>
</dbReference>
<dbReference type="SUPFAM" id="SSF53901">
    <property type="entry name" value="Thiolase-like"/>
    <property type="match status" value="1"/>
</dbReference>
<feature type="active site" description="Proton acceptor; for dehydratase activity" evidence="9">
    <location>
        <position position="953"/>
    </location>
</feature>
<dbReference type="InterPro" id="IPR049551">
    <property type="entry name" value="PKS_DH_C"/>
</dbReference>
<keyword evidence="8" id="KW-0012">Acyltransferase</keyword>
<dbReference type="Gene3D" id="3.40.366.10">
    <property type="entry name" value="Malonyl-Coenzyme A Acyl Carrier Protein, domain 2"/>
    <property type="match status" value="1"/>
</dbReference>
<evidence type="ECO:0000256" key="7">
    <source>
        <dbReference type="ARBA" id="ARBA00023268"/>
    </source>
</evidence>
<comment type="caution">
    <text evidence="14">The sequence shown here is derived from an EMBL/GenBank/DDBJ whole genome shotgun (WGS) entry which is preliminary data.</text>
</comment>
<evidence type="ECO:0000256" key="5">
    <source>
        <dbReference type="ARBA" id="ARBA00022679"/>
    </source>
</evidence>
<evidence type="ECO:0000256" key="2">
    <source>
        <dbReference type="ARBA" id="ARBA00004792"/>
    </source>
</evidence>
<dbReference type="InterPro" id="IPR032821">
    <property type="entry name" value="PKS_assoc"/>
</dbReference>
<accession>A0A918A7B7</accession>
<dbReference type="PROSITE" id="PS52019">
    <property type="entry name" value="PKS_MFAS_DH"/>
    <property type="match status" value="1"/>
</dbReference>
<dbReference type="FunFam" id="1.10.1200.10:FF:000007">
    <property type="entry name" value="Probable polyketide synthase pks17"/>
    <property type="match status" value="1"/>
</dbReference>
<dbReference type="CDD" id="cd00833">
    <property type="entry name" value="PKS"/>
    <property type="match status" value="1"/>
</dbReference>
<keyword evidence="15" id="KW-1185">Reference proteome</keyword>
<dbReference type="InterPro" id="IPR049552">
    <property type="entry name" value="PKS_DH_N"/>
</dbReference>
<dbReference type="SMART" id="SM00827">
    <property type="entry name" value="PKS_AT"/>
    <property type="match status" value="1"/>
</dbReference>
<evidence type="ECO:0000256" key="3">
    <source>
        <dbReference type="ARBA" id="ARBA00022450"/>
    </source>
</evidence>
<reference evidence="14" key="1">
    <citation type="journal article" date="2014" name="Int. J. Syst. Evol. Microbiol.">
        <title>Complete genome sequence of Corynebacterium casei LMG S-19264T (=DSM 44701T), isolated from a smear-ripened cheese.</title>
        <authorList>
            <consortium name="US DOE Joint Genome Institute (JGI-PGF)"/>
            <person name="Walter F."/>
            <person name="Albersmeier A."/>
            <person name="Kalinowski J."/>
            <person name="Ruckert C."/>
        </authorList>
    </citation>
    <scope>NUCLEOTIDE SEQUENCE</scope>
    <source>
        <strain evidence="14">CGMCC 4.7430</strain>
    </source>
</reference>
<dbReference type="InterPro" id="IPR020807">
    <property type="entry name" value="PKS_DH"/>
</dbReference>
<feature type="domain" description="PKS/mFAS DH" evidence="13">
    <location>
        <begin position="922"/>
        <end position="1191"/>
    </location>
</feature>
<dbReference type="InterPro" id="IPR055123">
    <property type="entry name" value="SpnB-like_Rossmann"/>
</dbReference>
<protein>
    <submittedName>
        <fullName evidence="14">Polyketide synthase</fullName>
    </submittedName>
</protein>
<evidence type="ECO:0000313" key="15">
    <source>
        <dbReference type="Proteomes" id="UP000660745"/>
    </source>
</evidence>
<comment type="pathway">
    <text evidence="2">Antibiotic biosynthesis.</text>
</comment>
<dbReference type="Gene3D" id="3.40.47.10">
    <property type="match status" value="1"/>
</dbReference>
<dbReference type="Pfam" id="PF08659">
    <property type="entry name" value="KR"/>
    <property type="match status" value="1"/>
</dbReference>
<dbReference type="InterPro" id="IPR014030">
    <property type="entry name" value="Ketoacyl_synth_N"/>
</dbReference>
<evidence type="ECO:0000256" key="1">
    <source>
        <dbReference type="ARBA" id="ARBA00001957"/>
    </source>
</evidence>
<comment type="cofactor">
    <cofactor evidence="1">
        <name>pantetheine 4'-phosphate</name>
        <dbReference type="ChEBI" id="CHEBI:47942"/>
    </cofactor>
</comment>
<evidence type="ECO:0000256" key="10">
    <source>
        <dbReference type="SAM" id="Coils"/>
    </source>
</evidence>
<dbReference type="Pfam" id="PF22953">
    <property type="entry name" value="SpnB_Rossmann"/>
    <property type="match status" value="1"/>
</dbReference>
<dbReference type="PROSITE" id="PS00012">
    <property type="entry name" value="PHOSPHOPANTETHEINE"/>
    <property type="match status" value="1"/>
</dbReference>
<gene>
    <name evidence="14" type="primary">rifD</name>
    <name evidence="14" type="ORF">GCM10012278_49560</name>
</gene>
<organism evidence="14 15">
    <name type="scientific">Nonomuraea glycinis</name>
    <dbReference type="NCBI Taxonomy" id="2047744"/>
    <lineage>
        <taxon>Bacteria</taxon>
        <taxon>Bacillati</taxon>
        <taxon>Actinomycetota</taxon>
        <taxon>Actinomycetes</taxon>
        <taxon>Streptosporangiales</taxon>
        <taxon>Streptosporangiaceae</taxon>
        <taxon>Nonomuraea</taxon>
    </lineage>
</organism>
<dbReference type="SMART" id="SM00826">
    <property type="entry name" value="PKS_DH"/>
    <property type="match status" value="1"/>
</dbReference>
<dbReference type="PROSITE" id="PS00606">
    <property type="entry name" value="KS3_1"/>
    <property type="match status" value="1"/>
</dbReference>
<feature type="domain" description="Ketosynthase family 3 (KS3)" evidence="12">
    <location>
        <begin position="33"/>
        <end position="459"/>
    </location>
</feature>
<dbReference type="SUPFAM" id="SSF55048">
    <property type="entry name" value="Probable ACP-binding domain of malonyl-CoA ACP transacylase"/>
    <property type="match status" value="1"/>
</dbReference>
<dbReference type="InterPro" id="IPR016039">
    <property type="entry name" value="Thiolase-like"/>
</dbReference>
<dbReference type="InterPro" id="IPR016036">
    <property type="entry name" value="Malonyl_transacylase_ACP-bd"/>
</dbReference>
<dbReference type="Pfam" id="PF00550">
    <property type="entry name" value="PP-binding"/>
    <property type="match status" value="1"/>
</dbReference>
<dbReference type="FunFam" id="3.40.47.10:FF:000019">
    <property type="entry name" value="Polyketide synthase type I"/>
    <property type="match status" value="1"/>
</dbReference>
<dbReference type="InterPro" id="IPR020806">
    <property type="entry name" value="PKS_PP-bd"/>
</dbReference>
<dbReference type="Pfam" id="PF08990">
    <property type="entry name" value="Docking"/>
    <property type="match status" value="1"/>
</dbReference>
<keyword evidence="5" id="KW-0808">Transferase</keyword>
<dbReference type="InterPro" id="IPR020841">
    <property type="entry name" value="PKS_Beta-ketoAc_synthase_dom"/>
</dbReference>